<accession>A0ABQ0PNB4</accession>
<protein>
    <submittedName>
        <fullName evidence="2">Uncharacterized protein</fullName>
    </submittedName>
</protein>
<gene>
    <name evidence="2" type="ORF">AA14337_0528</name>
</gene>
<reference evidence="2" key="1">
    <citation type="submission" date="2013-04" db="EMBL/GenBank/DDBJ databases">
        <title>The genome sequencing project of 58 acetic acid bacteria.</title>
        <authorList>
            <person name="Okamoto-Kainuma A."/>
            <person name="Ishikawa M."/>
            <person name="Umino S."/>
            <person name="Koizumi Y."/>
            <person name="Shiwa Y."/>
            <person name="Yoshikawa H."/>
            <person name="Matsutani M."/>
            <person name="Matsushita K."/>
        </authorList>
    </citation>
    <scope>NUCLEOTIDE SEQUENCE</scope>
    <source>
        <strain evidence="2">DSM 14337</strain>
    </source>
</reference>
<proteinExistence type="predicted"/>
<organism evidence="2 3">
    <name type="scientific">Acetobacter malorum DSM 14337</name>
    <dbReference type="NCBI Taxonomy" id="1307910"/>
    <lineage>
        <taxon>Bacteria</taxon>
        <taxon>Pseudomonadati</taxon>
        <taxon>Pseudomonadota</taxon>
        <taxon>Alphaproteobacteria</taxon>
        <taxon>Acetobacterales</taxon>
        <taxon>Acetobacteraceae</taxon>
        <taxon>Acetobacter</taxon>
    </lineage>
</organism>
<name>A0ABQ0PNB4_9PROT</name>
<evidence type="ECO:0000313" key="2">
    <source>
        <dbReference type="EMBL" id="GBQ76470.1"/>
    </source>
</evidence>
<evidence type="ECO:0000313" key="3">
    <source>
        <dbReference type="Proteomes" id="UP001065047"/>
    </source>
</evidence>
<feature type="region of interest" description="Disordered" evidence="1">
    <location>
        <begin position="1"/>
        <end position="23"/>
    </location>
</feature>
<dbReference type="EMBL" id="BAPF01000003">
    <property type="protein sequence ID" value="GBQ76470.1"/>
    <property type="molecule type" value="Genomic_DNA"/>
</dbReference>
<keyword evidence="3" id="KW-1185">Reference proteome</keyword>
<comment type="caution">
    <text evidence="2">The sequence shown here is derived from an EMBL/GenBank/DDBJ whole genome shotgun (WGS) entry which is preliminary data.</text>
</comment>
<sequence length="180" mass="20142">MTRLFTPIRRKGPTNPGATIGNPRKTLILTTQTRGQNPGRQRRIHNSLPPKNLCKVFRRKRLNHGEVPGARHEPTKFISASIRCVNNHASTTLCDPFPHLHKTAYGLPGTPCQPKKFHHPPVQTCLHLSRQIIRHRNLAPRGPCEHAAFAGLFYHIPPGAQPYSTTGKAGVQIRHHNTRG</sequence>
<dbReference type="Proteomes" id="UP001065047">
    <property type="component" value="Unassembled WGS sequence"/>
</dbReference>
<evidence type="ECO:0000256" key="1">
    <source>
        <dbReference type="SAM" id="MobiDB-lite"/>
    </source>
</evidence>